<dbReference type="Proteomes" id="UP000811619">
    <property type="component" value="Unassembled WGS sequence"/>
</dbReference>
<feature type="compositionally biased region" description="Basic and acidic residues" evidence="1">
    <location>
        <begin position="1"/>
        <end position="14"/>
    </location>
</feature>
<proteinExistence type="predicted"/>
<feature type="region of interest" description="Disordered" evidence="1">
    <location>
        <begin position="62"/>
        <end position="112"/>
    </location>
</feature>
<evidence type="ECO:0008006" key="4">
    <source>
        <dbReference type="Google" id="ProtNLM"/>
    </source>
</evidence>
<organism evidence="2 3">
    <name type="scientific">Claviceps africana</name>
    <dbReference type="NCBI Taxonomy" id="83212"/>
    <lineage>
        <taxon>Eukaryota</taxon>
        <taxon>Fungi</taxon>
        <taxon>Dikarya</taxon>
        <taxon>Ascomycota</taxon>
        <taxon>Pezizomycotina</taxon>
        <taxon>Sordariomycetes</taxon>
        <taxon>Hypocreomycetidae</taxon>
        <taxon>Hypocreales</taxon>
        <taxon>Clavicipitaceae</taxon>
        <taxon>Claviceps</taxon>
    </lineage>
</organism>
<protein>
    <recommendedName>
        <fullName evidence="4">Myb-like domain-containing protein</fullName>
    </recommendedName>
</protein>
<evidence type="ECO:0000313" key="3">
    <source>
        <dbReference type="Proteomes" id="UP000811619"/>
    </source>
</evidence>
<sequence>MLRHENMVTRDRKSPSTGSGRAWNETEEAYLLHSRLNKMPYKHIAAHLNKTELACRLHYHQLSRGSTRRKRDVSPSSSSSDATPRGRAAVPCSSPVYRGHTRSLSPSVMGSPYLPRSVTSDAQLFSRPGSVEPSPRLPALLPKSDGLAYAPYYAREESPRYLTRTPESEHYALPPVLPPRFGSPASPWQSTAAAPRLDTWSRPWSPPAPAHSAAPLELPRLDAIYEKHKNAFWAVVADEYGMNASPVALEQAWRSGTCCQGSRKPLTPMASPDKDRGRLVTPDVTRISSIIHDD</sequence>
<keyword evidence="3" id="KW-1185">Reference proteome</keyword>
<feature type="compositionally biased region" description="Basic residues" evidence="1">
    <location>
        <begin position="62"/>
        <end position="71"/>
    </location>
</feature>
<comment type="caution">
    <text evidence="2">The sequence shown here is derived from an EMBL/GenBank/DDBJ whole genome shotgun (WGS) entry which is preliminary data.</text>
</comment>
<dbReference type="AlphaFoldDB" id="A0A8K0NEU7"/>
<feature type="region of interest" description="Disordered" evidence="1">
    <location>
        <begin position="1"/>
        <end position="21"/>
    </location>
</feature>
<evidence type="ECO:0000256" key="1">
    <source>
        <dbReference type="SAM" id="MobiDB-lite"/>
    </source>
</evidence>
<evidence type="ECO:0000313" key="2">
    <source>
        <dbReference type="EMBL" id="KAG5918675.1"/>
    </source>
</evidence>
<dbReference type="OrthoDB" id="5399305at2759"/>
<reference evidence="2" key="1">
    <citation type="journal article" date="2020" name="bioRxiv">
        <title>Whole genome comparisons of ergot fungi reveals the divergence and evolution of species within the genus Claviceps are the result of varying mechanisms driving genome evolution and host range expansion.</title>
        <authorList>
            <person name="Wyka S.A."/>
            <person name="Mondo S.J."/>
            <person name="Liu M."/>
            <person name="Dettman J."/>
            <person name="Nalam V."/>
            <person name="Broders K.D."/>
        </authorList>
    </citation>
    <scope>NUCLEOTIDE SEQUENCE</scope>
    <source>
        <strain evidence="2">CCC 489</strain>
    </source>
</reference>
<gene>
    <name evidence="2" type="ORF">E4U42_006772</name>
</gene>
<name>A0A8K0NEU7_9HYPO</name>
<accession>A0A8K0NEU7</accession>
<dbReference type="EMBL" id="SRPY01000721">
    <property type="protein sequence ID" value="KAG5918675.1"/>
    <property type="molecule type" value="Genomic_DNA"/>
</dbReference>